<protein>
    <recommendedName>
        <fullName evidence="1">Methyltransferase type 11 domain-containing protein</fullName>
    </recommendedName>
</protein>
<dbReference type="InterPro" id="IPR013216">
    <property type="entry name" value="Methyltransf_11"/>
</dbReference>
<name>A0A1G2HXV7_9BACT</name>
<dbReference type="CDD" id="cd02440">
    <property type="entry name" value="AdoMet_MTases"/>
    <property type="match status" value="1"/>
</dbReference>
<comment type="caution">
    <text evidence="2">The sequence shown here is derived from an EMBL/GenBank/DDBJ whole genome shotgun (WGS) entry which is preliminary data.</text>
</comment>
<dbReference type="SUPFAM" id="SSF53335">
    <property type="entry name" value="S-adenosyl-L-methionine-dependent methyltransferases"/>
    <property type="match status" value="1"/>
</dbReference>
<dbReference type="Pfam" id="PF08241">
    <property type="entry name" value="Methyltransf_11"/>
    <property type="match status" value="1"/>
</dbReference>
<dbReference type="Gene3D" id="3.40.50.150">
    <property type="entry name" value="Vaccinia Virus protein VP39"/>
    <property type="match status" value="1"/>
</dbReference>
<dbReference type="Proteomes" id="UP000179183">
    <property type="component" value="Unassembled WGS sequence"/>
</dbReference>
<reference evidence="2 3" key="1">
    <citation type="journal article" date="2016" name="Nat. Commun.">
        <title>Thousands of microbial genomes shed light on interconnected biogeochemical processes in an aquifer system.</title>
        <authorList>
            <person name="Anantharaman K."/>
            <person name="Brown C.T."/>
            <person name="Hug L.A."/>
            <person name="Sharon I."/>
            <person name="Castelle C.J."/>
            <person name="Probst A.J."/>
            <person name="Thomas B.C."/>
            <person name="Singh A."/>
            <person name="Wilkins M.J."/>
            <person name="Karaoz U."/>
            <person name="Brodie E.L."/>
            <person name="Williams K.H."/>
            <person name="Hubbard S.S."/>
            <person name="Banfield J.F."/>
        </authorList>
    </citation>
    <scope>NUCLEOTIDE SEQUENCE [LARGE SCALE GENOMIC DNA]</scope>
</reference>
<dbReference type="GO" id="GO:0008757">
    <property type="term" value="F:S-adenosylmethionine-dependent methyltransferase activity"/>
    <property type="evidence" value="ECO:0007669"/>
    <property type="project" value="InterPro"/>
</dbReference>
<proteinExistence type="predicted"/>
<evidence type="ECO:0000313" key="3">
    <source>
        <dbReference type="Proteomes" id="UP000179183"/>
    </source>
</evidence>
<accession>A0A1G2HXV7</accession>
<dbReference type="EMBL" id="MHOQ01000015">
    <property type="protein sequence ID" value="OGZ67021.1"/>
    <property type="molecule type" value="Genomic_DNA"/>
</dbReference>
<evidence type="ECO:0000259" key="1">
    <source>
        <dbReference type="Pfam" id="PF08241"/>
    </source>
</evidence>
<sequence>MLERNINPDDKLKELSLYSPGEIEHQVQPEGGRDLSLYEQHLLFNRQELEGKTVLDLGAGPEAKFAKQLKESGIKADVVSLSPDFTKERYRKKVKESFPEGKFVAATGQALPFADESFDRIFAFHLVEHISQKMFLRCILEIARVLKKGGKATLGTMPDVDDPDSIALGNSKETMEKLKIYGVKVIQESIPKKKLLIKSMKVYHDEDDHYGQRIYNVTCHNIVLIKNDNK</sequence>
<dbReference type="InterPro" id="IPR029063">
    <property type="entry name" value="SAM-dependent_MTases_sf"/>
</dbReference>
<dbReference type="AlphaFoldDB" id="A0A1G2HXV7"/>
<gene>
    <name evidence="2" type="ORF">A3D34_01345</name>
</gene>
<organism evidence="2 3">
    <name type="scientific">Candidatus Staskawiczbacteria bacterium RIFCSPHIGHO2_02_FULL_33_16</name>
    <dbReference type="NCBI Taxonomy" id="1802204"/>
    <lineage>
        <taxon>Bacteria</taxon>
        <taxon>Candidatus Staskawicziibacteriota</taxon>
    </lineage>
</organism>
<feature type="domain" description="Methyltransferase type 11" evidence="1">
    <location>
        <begin position="55"/>
        <end position="152"/>
    </location>
</feature>
<evidence type="ECO:0000313" key="2">
    <source>
        <dbReference type="EMBL" id="OGZ67021.1"/>
    </source>
</evidence>